<accession>A0A1B9IHX6</accession>
<name>A0A1B9IHX6_9TREE</name>
<protein>
    <submittedName>
        <fullName evidence="1">Uncharacterized protein</fullName>
    </submittedName>
</protein>
<keyword evidence="2" id="KW-1185">Reference proteome</keyword>
<gene>
    <name evidence="1" type="ORF">L486_07246</name>
</gene>
<reference evidence="1 2" key="1">
    <citation type="submission" date="2013-07" db="EMBL/GenBank/DDBJ databases">
        <title>The Genome Sequence of Kwoniella mangroviensis CBS10435.</title>
        <authorList>
            <consortium name="The Broad Institute Genome Sequencing Platform"/>
            <person name="Cuomo C."/>
            <person name="Litvintseva A."/>
            <person name="Chen Y."/>
            <person name="Heitman J."/>
            <person name="Sun S."/>
            <person name="Springer D."/>
            <person name="Dromer F."/>
            <person name="Young S.K."/>
            <person name="Zeng Q."/>
            <person name="Gargeya S."/>
            <person name="Fitzgerald M."/>
            <person name="Abouelleil A."/>
            <person name="Alvarado L."/>
            <person name="Berlin A.M."/>
            <person name="Chapman S.B."/>
            <person name="Dewar J."/>
            <person name="Goldberg J."/>
            <person name="Griggs A."/>
            <person name="Gujja S."/>
            <person name="Hansen M."/>
            <person name="Howarth C."/>
            <person name="Imamovic A."/>
            <person name="Larimer J."/>
            <person name="McCowan C."/>
            <person name="Murphy C."/>
            <person name="Pearson M."/>
            <person name="Priest M."/>
            <person name="Roberts A."/>
            <person name="Saif S."/>
            <person name="Shea T."/>
            <person name="Sykes S."/>
            <person name="Wortman J."/>
            <person name="Nusbaum C."/>
            <person name="Birren B."/>
        </authorList>
    </citation>
    <scope>NUCLEOTIDE SEQUENCE [LARGE SCALE GENOMIC DNA]</scope>
    <source>
        <strain evidence="1 2">CBS 10435</strain>
    </source>
</reference>
<sequence>MPAPRPPHSIELTIPHVLTQDQFDELEDLTFLHFEENDDAWPISLKITSELSETIPEEDPEGDMVKVETTTISIATSVEWNVENEEKMRSIVRGLLVEIMGGGIEIKRG</sequence>
<proteinExistence type="predicted"/>
<evidence type="ECO:0000313" key="2">
    <source>
        <dbReference type="Proteomes" id="UP000092583"/>
    </source>
</evidence>
<dbReference type="AlphaFoldDB" id="A0A1B9IHX6"/>
<dbReference type="Proteomes" id="UP000092583">
    <property type="component" value="Unassembled WGS sequence"/>
</dbReference>
<evidence type="ECO:0000313" key="1">
    <source>
        <dbReference type="EMBL" id="OCF55135.1"/>
    </source>
</evidence>
<reference evidence="2" key="2">
    <citation type="submission" date="2013-12" db="EMBL/GenBank/DDBJ databases">
        <title>Evolution of pathogenesis and genome organization in the Tremellales.</title>
        <authorList>
            <person name="Cuomo C."/>
            <person name="Litvintseva A."/>
            <person name="Heitman J."/>
            <person name="Chen Y."/>
            <person name="Sun S."/>
            <person name="Springer D."/>
            <person name="Dromer F."/>
            <person name="Young S."/>
            <person name="Zeng Q."/>
            <person name="Chapman S."/>
            <person name="Gujja S."/>
            <person name="Saif S."/>
            <person name="Birren B."/>
        </authorList>
    </citation>
    <scope>NUCLEOTIDE SEQUENCE [LARGE SCALE GENOMIC DNA]</scope>
    <source>
        <strain evidence="2">CBS 10435</strain>
    </source>
</reference>
<dbReference type="OrthoDB" id="2575515at2759"/>
<dbReference type="EMBL" id="KI669467">
    <property type="protein sequence ID" value="OCF55135.1"/>
    <property type="molecule type" value="Genomic_DNA"/>
</dbReference>
<organism evidence="1 2">
    <name type="scientific">Kwoniella mangroviensis CBS 10435</name>
    <dbReference type="NCBI Taxonomy" id="1331196"/>
    <lineage>
        <taxon>Eukaryota</taxon>
        <taxon>Fungi</taxon>
        <taxon>Dikarya</taxon>
        <taxon>Basidiomycota</taxon>
        <taxon>Agaricomycotina</taxon>
        <taxon>Tremellomycetes</taxon>
        <taxon>Tremellales</taxon>
        <taxon>Cryptococcaceae</taxon>
        <taxon>Kwoniella</taxon>
    </lineage>
</organism>